<feature type="domain" description="Primosomal protein N' 3' DNA-binding" evidence="4">
    <location>
        <begin position="39"/>
        <end position="128"/>
    </location>
</feature>
<dbReference type="GO" id="GO:0005524">
    <property type="term" value="F:ATP binding"/>
    <property type="evidence" value="ECO:0007669"/>
    <property type="project" value="UniProtKB-KW"/>
</dbReference>
<dbReference type="GO" id="GO:0003677">
    <property type="term" value="F:DNA binding"/>
    <property type="evidence" value="ECO:0007669"/>
    <property type="project" value="UniProtKB-KW"/>
</dbReference>
<protein>
    <submittedName>
        <fullName evidence="5">Unannotated protein</fullName>
    </submittedName>
</protein>
<sequence length="628" mass="69204">MATPRLFRLKAEVVARPQGEAAKILPFARIWVDTGVFHLDAPFDYAVPEELDDVIATGIRVQVPFGNREVEGIVIERCAESQTSGRIRHITKALSPHPVATSKSLTLIHEVAVRWASNTFDVIRLAIPPRVASVDKIFSATDSQENSDLQFDAPSSFVACDPYENPAKQVVALIADGYKKGSVLLVAPDERDLDQICAFLESQHLRYLRLDSSLPRAQRYSNYLHALHTSHCIVLGARSAIFTPVAGLRTIIVYKESSHEHYEQRSPGFNVRDIAGLRRGLESLEIVYTGYVPSMELSLLIENKTLHFINHAHRLNVKSFSSEDGTLLPGRIFTEVRKALSRGPVLFLVPRKGYGNALLCAHCKNLAQCACGGRLIVGSKSSPPVCTVCSSVFYDWSCSWCNRQKPYIAGRGIERAGEEISRAFSGFPLILSYGDVIKPSVSNLPSLVLATPGAAPHCEGGYSAVALLEGINFFSHPDLRAQERARELFFETAAMIDAKGAVLVSIPDAHPVTAALTQWNPGVMIRRELEERREVGLPPFVHCILITAPIAESTQLANGLRKSIADARLPTSLKILGPTPVQKDQAKIMLYVDDNGLAQVSAFVHELQRRRSIAKKQLLSMRVDPYSF</sequence>
<dbReference type="Gene3D" id="3.40.50.300">
    <property type="entry name" value="P-loop containing nucleotide triphosphate hydrolases"/>
    <property type="match status" value="1"/>
</dbReference>
<proteinExistence type="predicted"/>
<keyword evidence="3" id="KW-0238">DNA-binding</keyword>
<evidence type="ECO:0000256" key="3">
    <source>
        <dbReference type="ARBA" id="ARBA00023125"/>
    </source>
</evidence>
<dbReference type="GO" id="GO:0006302">
    <property type="term" value="P:double-strand break repair"/>
    <property type="evidence" value="ECO:0007669"/>
    <property type="project" value="TreeGrafter"/>
</dbReference>
<evidence type="ECO:0000256" key="2">
    <source>
        <dbReference type="ARBA" id="ARBA00022840"/>
    </source>
</evidence>
<evidence type="ECO:0000256" key="1">
    <source>
        <dbReference type="ARBA" id="ARBA00022741"/>
    </source>
</evidence>
<dbReference type="InterPro" id="IPR042115">
    <property type="entry name" value="PriA_3primeBD_sf"/>
</dbReference>
<dbReference type="GO" id="GO:0043138">
    <property type="term" value="F:3'-5' DNA helicase activity"/>
    <property type="evidence" value="ECO:0007669"/>
    <property type="project" value="TreeGrafter"/>
</dbReference>
<keyword evidence="1" id="KW-0547">Nucleotide-binding</keyword>
<name>A0A6J6T8H4_9ZZZZ</name>
<dbReference type="EMBL" id="CAEZZF010000004">
    <property type="protein sequence ID" value="CAB4743163.1"/>
    <property type="molecule type" value="Genomic_DNA"/>
</dbReference>
<accession>A0A6J6T8H4</accession>
<dbReference type="PANTHER" id="PTHR30580">
    <property type="entry name" value="PRIMOSOMAL PROTEIN N"/>
    <property type="match status" value="1"/>
</dbReference>
<evidence type="ECO:0000259" key="4">
    <source>
        <dbReference type="Pfam" id="PF17764"/>
    </source>
</evidence>
<evidence type="ECO:0000313" key="5">
    <source>
        <dbReference type="EMBL" id="CAB4743163.1"/>
    </source>
</evidence>
<dbReference type="GO" id="GO:0006270">
    <property type="term" value="P:DNA replication initiation"/>
    <property type="evidence" value="ECO:0007669"/>
    <property type="project" value="TreeGrafter"/>
</dbReference>
<dbReference type="PANTHER" id="PTHR30580:SF0">
    <property type="entry name" value="PRIMOSOMAL PROTEIN N"/>
    <property type="match status" value="1"/>
</dbReference>
<gene>
    <name evidence="5" type="ORF">UFOPK2837_00127</name>
</gene>
<dbReference type="InterPro" id="IPR041222">
    <property type="entry name" value="PriA_3primeBD"/>
</dbReference>
<organism evidence="5">
    <name type="scientific">freshwater metagenome</name>
    <dbReference type="NCBI Taxonomy" id="449393"/>
    <lineage>
        <taxon>unclassified sequences</taxon>
        <taxon>metagenomes</taxon>
        <taxon>ecological metagenomes</taxon>
    </lineage>
</organism>
<reference evidence="5" key="1">
    <citation type="submission" date="2020-05" db="EMBL/GenBank/DDBJ databases">
        <authorList>
            <person name="Chiriac C."/>
            <person name="Salcher M."/>
            <person name="Ghai R."/>
            <person name="Kavagutti S V."/>
        </authorList>
    </citation>
    <scope>NUCLEOTIDE SEQUENCE</scope>
</reference>
<dbReference type="InterPro" id="IPR027417">
    <property type="entry name" value="P-loop_NTPase"/>
</dbReference>
<dbReference type="AlphaFoldDB" id="A0A6J6T8H4"/>
<dbReference type="Pfam" id="PF17764">
    <property type="entry name" value="PriA_3primeBD"/>
    <property type="match status" value="1"/>
</dbReference>
<dbReference type="GO" id="GO:0006310">
    <property type="term" value="P:DNA recombination"/>
    <property type="evidence" value="ECO:0007669"/>
    <property type="project" value="TreeGrafter"/>
</dbReference>
<dbReference type="Gene3D" id="3.40.1440.60">
    <property type="entry name" value="PriA, 3(prime) DNA-binding domain"/>
    <property type="match status" value="1"/>
</dbReference>
<keyword evidence="2" id="KW-0067">ATP-binding</keyword>